<dbReference type="PANTHER" id="PTHR48067">
    <property type="entry name" value="GPI-ANCHOR TRANSAMIDASE"/>
    <property type="match status" value="1"/>
</dbReference>
<dbReference type="PIRSF" id="PIRSF019663">
    <property type="entry name" value="Legumain"/>
    <property type="match status" value="1"/>
</dbReference>
<evidence type="ECO:0000313" key="10">
    <source>
        <dbReference type="Proteomes" id="UP000054544"/>
    </source>
</evidence>
<sequence length="1072" mass="118359">MAVAMLATTGLSEHTSNWAVLVCTSRFWFNYRHLANVLSIYRTVKRLGIPDSQIILMLPDDMACNPRNAFPGTVYSNSDRAVDLYGDNIEVDYRGYEVTVENFIRLLTDRVGDEMPRSKRLLTDDRSNILVYMTGHGGNEFLKFQDAEEIGSFDLADAFQQMWEKKRYHEILFMIDTCQANTMYSRLYSPNIIATGSSELDQSSYSHHADNDVGVAVIDRYTYYNLEFLENQVKDLNSPRTVGELFDSYDYEKIHSHAGVRYDLFPGGAEGARSRLITDFFGNIQNVEVDRDSSSSLDEQLLALSKTIAILREKEAEEDAAPRNTSSVPASVSTEPVTKLQGATVLTDDKWWTKKVFGATALAGCGLLWAIGSFLEARPLEPLELKARPLAFHAIAWSCDAELAVATGDTIHIFLPEYPRAGSNPDDPGDDGFLQPQFSLTLTACAIVRSDPAINGPLCAFAGVALPPSSSTEPLVFKGVGNAEATKAGSALGQTLRVEWSPNGLGQNLRPIVTVMTTSGSIVALGEYIDQKTAMSSRSRARTFRNWKLLWGLGANLPIPDGESKSGFRNMNERIVSFSWAKEIAPGMGLLAYLNDAQEVAIMGIQFFYKPPESDDSSSEVAGWEIFEIDRFDGRGPHDATEAADPEFVPTGGPFSLKWSPWHITNDYRTATIAYLGKNHIGFRRVTIQGRWHRGQDPSIRVEEADTTSICTFLSSDAFVEWEDTIWQDSNGQMARGIIATPFVVKPFQVDLCANPGPRLAPHSPRDCSTSYPPPDEISTNPITGLIIHHPDPSMKPPEPLYTLIRLSATPTNQDWYQTNLPPTTPFPQWAERIQRSVTRQVSRVEALGGIDSESDTDSEFDEPEVHDMTPVSEEAVSSKVHPHRFRLWGLATSPGDGSIAALVSKHATQHAERRPRSTVLFSWDTGERTDSTVPHVPKVTTEGTIWEAMYGRILDMPSFLSGTTDRSLVHETSLRKMFKGVIPKQKCVFCRTSLVMLGIESICEKGHSFATCTATGLAIMAPGMSRVCSVCDLRCLNLSELSRIAKEHLGPSTVVESAGEVCGGCGGKFLF</sequence>
<dbReference type="InterPro" id="IPR001096">
    <property type="entry name" value="Peptidase_C13"/>
</dbReference>
<reference evidence="10" key="1">
    <citation type="journal article" date="2014" name="BMC Genomics">
        <title>The genome sequence of the biocontrol fungus Metarhizium anisopliae and comparative genomics of Metarhizium species.</title>
        <authorList>
            <person name="Pattemore J.A."/>
            <person name="Hane J.K."/>
            <person name="Williams A.H."/>
            <person name="Wilson B.A."/>
            <person name="Stodart B.J."/>
            <person name="Ash G.J."/>
        </authorList>
    </citation>
    <scope>NUCLEOTIDE SEQUENCE [LARGE SCALE GENOMIC DNA]</scope>
    <source>
        <strain evidence="10">BRIP 53293</strain>
    </source>
</reference>
<feature type="compositionally biased region" description="Acidic residues" evidence="6">
    <location>
        <begin position="853"/>
        <end position="865"/>
    </location>
</feature>
<accession>A0A0D9P1K5</accession>
<dbReference type="Pfam" id="PF01650">
    <property type="entry name" value="Peptidase_C13"/>
    <property type="match status" value="1"/>
</dbReference>
<evidence type="ECO:0000256" key="6">
    <source>
        <dbReference type="SAM" id="MobiDB-lite"/>
    </source>
</evidence>
<feature type="domain" description="Transcription factor IIIC putative zinc-finger" evidence="8">
    <location>
        <begin position="985"/>
        <end position="1070"/>
    </location>
</feature>
<dbReference type="GO" id="GO:0042765">
    <property type="term" value="C:GPI-anchor transamidase complex"/>
    <property type="evidence" value="ECO:0007669"/>
    <property type="project" value="InterPro"/>
</dbReference>
<feature type="active site" evidence="5">
    <location>
        <position position="136"/>
    </location>
</feature>
<evidence type="ECO:0000259" key="7">
    <source>
        <dbReference type="Pfam" id="PF12657"/>
    </source>
</evidence>
<dbReference type="PIRSF" id="PIRSF500138">
    <property type="entry name" value="GPI8"/>
    <property type="match status" value="1"/>
</dbReference>
<feature type="domain" description="Transcription factor IIIC 90kDa subunit N-terminal" evidence="7">
    <location>
        <begin position="397"/>
        <end position="912"/>
    </location>
</feature>
<evidence type="ECO:0000259" key="8">
    <source>
        <dbReference type="Pfam" id="PF12660"/>
    </source>
</evidence>
<dbReference type="GO" id="GO:0006508">
    <property type="term" value="P:proteolysis"/>
    <property type="evidence" value="ECO:0007669"/>
    <property type="project" value="InterPro"/>
</dbReference>
<dbReference type="InterPro" id="IPR028361">
    <property type="entry name" value="GPI_transamidase"/>
</dbReference>
<proteinExistence type="inferred from homology"/>
<feature type="region of interest" description="Disordered" evidence="6">
    <location>
        <begin position="852"/>
        <end position="872"/>
    </location>
</feature>
<evidence type="ECO:0000256" key="3">
    <source>
        <dbReference type="ARBA" id="ARBA00022502"/>
    </source>
</evidence>
<organism evidence="9 10">
    <name type="scientific">Metarhizium anisopliae BRIP 53293</name>
    <dbReference type="NCBI Taxonomy" id="1291518"/>
    <lineage>
        <taxon>Eukaryota</taxon>
        <taxon>Fungi</taxon>
        <taxon>Dikarya</taxon>
        <taxon>Ascomycota</taxon>
        <taxon>Pezizomycotina</taxon>
        <taxon>Sordariomycetes</taxon>
        <taxon>Hypocreomycetidae</taxon>
        <taxon>Hypocreales</taxon>
        <taxon>Clavicipitaceae</taxon>
        <taxon>Metarhizium</taxon>
    </lineage>
</organism>
<comment type="similarity">
    <text evidence="2">Belongs to the peptidase C13 family.</text>
</comment>
<evidence type="ECO:0000256" key="4">
    <source>
        <dbReference type="ARBA" id="ARBA00022729"/>
    </source>
</evidence>
<evidence type="ECO:0008006" key="11">
    <source>
        <dbReference type="Google" id="ProtNLM"/>
    </source>
</evidence>
<evidence type="ECO:0000256" key="1">
    <source>
        <dbReference type="ARBA" id="ARBA00004687"/>
    </source>
</evidence>
<evidence type="ECO:0000256" key="5">
    <source>
        <dbReference type="PIRSR" id="PIRSR019663-1"/>
    </source>
</evidence>
<protein>
    <recommendedName>
        <fullName evidence="11">GPI-anchor transamidase</fullName>
    </recommendedName>
</protein>
<keyword evidence="4" id="KW-0732">Signal</keyword>
<keyword evidence="10" id="KW-1185">Reference proteome</keyword>
<comment type="pathway">
    <text evidence="1">Glycolipid biosynthesis; glycosylphosphatidylinositol-anchor biosynthesis.</text>
</comment>
<dbReference type="FunFam" id="3.40.50.1460:FF:000003">
    <property type="entry name" value="GPI-anchor transamidase"/>
    <property type="match status" value="1"/>
</dbReference>
<dbReference type="Pfam" id="PF12660">
    <property type="entry name" value="zf-TFIIIC"/>
    <property type="match status" value="1"/>
</dbReference>
<evidence type="ECO:0000256" key="2">
    <source>
        <dbReference type="ARBA" id="ARBA00009941"/>
    </source>
</evidence>
<dbReference type="PRINTS" id="PR00776">
    <property type="entry name" value="HEMOGLOBNASE"/>
</dbReference>
<dbReference type="GO" id="GO:0016255">
    <property type="term" value="P:attachment of GPI anchor to protein"/>
    <property type="evidence" value="ECO:0007669"/>
    <property type="project" value="InterPro"/>
</dbReference>
<dbReference type="Pfam" id="PF12657">
    <property type="entry name" value="TFIIIC_delta"/>
    <property type="match status" value="1"/>
</dbReference>
<dbReference type="InterPro" id="IPR024764">
    <property type="entry name" value="TFIIIC_Znf"/>
</dbReference>
<dbReference type="OrthoDB" id="192611at2759"/>
<dbReference type="Proteomes" id="UP000054544">
    <property type="component" value="Unassembled WGS sequence"/>
</dbReference>
<dbReference type="InterPro" id="IPR024761">
    <property type="entry name" value="TFIIIC_delta_N"/>
</dbReference>
<dbReference type="EMBL" id="KE384729">
    <property type="protein sequence ID" value="KJK80147.1"/>
    <property type="molecule type" value="Genomic_DNA"/>
</dbReference>
<feature type="active site" description="Nucleophile" evidence="5">
    <location>
        <position position="178"/>
    </location>
</feature>
<dbReference type="GO" id="GO:0003923">
    <property type="term" value="F:GPI-anchor transamidase activity"/>
    <property type="evidence" value="ECO:0007669"/>
    <property type="project" value="InterPro"/>
</dbReference>
<dbReference type="Gene3D" id="3.40.50.1460">
    <property type="match status" value="1"/>
</dbReference>
<dbReference type="GO" id="GO:0006506">
    <property type="term" value="P:GPI anchor biosynthetic process"/>
    <property type="evidence" value="ECO:0007669"/>
    <property type="project" value="UniProtKB-UniPathway"/>
</dbReference>
<dbReference type="AlphaFoldDB" id="A0A0D9P1K5"/>
<keyword evidence="3" id="KW-0337">GPI-anchor biosynthesis</keyword>
<dbReference type="PANTHER" id="PTHR48067:SF1">
    <property type="entry name" value="GPI-ANCHOR TRANSAMIDASE"/>
    <property type="match status" value="1"/>
</dbReference>
<dbReference type="STRING" id="1291518.A0A0D9P1K5"/>
<dbReference type="UniPathway" id="UPA00196"/>
<name>A0A0D9P1K5_METAN</name>
<gene>
    <name evidence="9" type="ORF">H634G_04386</name>
</gene>
<evidence type="ECO:0000313" key="9">
    <source>
        <dbReference type="EMBL" id="KJK80147.1"/>
    </source>
</evidence>